<dbReference type="Pfam" id="PF00817">
    <property type="entry name" value="IMS"/>
    <property type="match status" value="1"/>
</dbReference>
<dbReference type="SUPFAM" id="SSF56672">
    <property type="entry name" value="DNA/RNA polymerases"/>
    <property type="match status" value="1"/>
</dbReference>
<dbReference type="EMBL" id="JAVRQI010000014">
    <property type="protein sequence ID" value="MDT1063609.1"/>
    <property type="molecule type" value="Genomic_DNA"/>
</dbReference>
<evidence type="ECO:0000256" key="6">
    <source>
        <dbReference type="ARBA" id="ARBA00049244"/>
    </source>
</evidence>
<evidence type="ECO:0000259" key="8">
    <source>
        <dbReference type="Pfam" id="PF11799"/>
    </source>
</evidence>
<sequence length="469" mass="51167">MARRLLSIWFPRLASEAALRASPVEGAFALIQRSGNADHVQCLSLAAERAGLHRGMALADARAICPQLVTRPAEGIAKVQEILRRWAVRYAPHVAVDGPDGLIADITGAAHLFGGEEALRLDLHRRLDRAGFTSRSAIAGTRGAAHALARHGGTIPDLPVAALRIEPIMAEGLGRLGLKRVGDLLALPRAPLIQRFGPELALRLDQLLGRQPEPVAAPAAAPRFAVRMALPDPIGLHADVMAGLTRLLDRLCATLSRHQMGARRLRLELRRVDRATIPVEIGLAQPLRDPDRIARLFAPKLETVDAGFGIDALRLVATLAEPLAPAQMGSSPSQEDAMADLITRLGNRLGFHNILRIEPTDSLLPERSFRLVPATEAKPGPLPPGLPAVIFPPERVGGAPPDSFQWRGEKFESYRATGPQRIAPDWWEEDPAWASGLRDYWRVQTRQGPRLWLFHTPQAPAWYVQGQFA</sequence>
<evidence type="ECO:0000256" key="5">
    <source>
        <dbReference type="ARBA" id="ARBA00025589"/>
    </source>
</evidence>
<dbReference type="InterPro" id="IPR043128">
    <property type="entry name" value="Rev_trsase/Diguanyl_cyclase"/>
</dbReference>
<comment type="caution">
    <text evidence="9">The sequence shown here is derived from an EMBL/GenBank/DDBJ whole genome shotgun (WGS) entry which is preliminary data.</text>
</comment>
<dbReference type="PANTHER" id="PTHR35369:SF2">
    <property type="entry name" value="BLR3025 PROTEIN"/>
    <property type="match status" value="1"/>
</dbReference>
<dbReference type="InterPro" id="IPR001126">
    <property type="entry name" value="UmuC"/>
</dbReference>
<dbReference type="PANTHER" id="PTHR35369">
    <property type="entry name" value="BLR3025 PROTEIN-RELATED"/>
    <property type="match status" value="1"/>
</dbReference>
<protein>
    <recommendedName>
        <fullName evidence="3">DNA-directed DNA polymerase</fullName>
        <ecNumber evidence="3">2.7.7.7</ecNumber>
    </recommendedName>
</protein>
<dbReference type="Pfam" id="PF11799">
    <property type="entry name" value="IMS_C"/>
    <property type="match status" value="1"/>
</dbReference>
<dbReference type="CDD" id="cd03468">
    <property type="entry name" value="PolY_like"/>
    <property type="match status" value="1"/>
</dbReference>
<keyword evidence="4" id="KW-0227">DNA damage</keyword>
<feature type="domain" description="DNA polymerase Y-family little finger" evidence="8">
    <location>
        <begin position="229"/>
        <end position="316"/>
    </location>
</feature>
<gene>
    <name evidence="9" type="ORF">RM190_17185</name>
</gene>
<dbReference type="Gene3D" id="3.30.70.270">
    <property type="match status" value="1"/>
</dbReference>
<dbReference type="InterPro" id="IPR043502">
    <property type="entry name" value="DNA/RNA_pol_sf"/>
</dbReference>
<dbReference type="Proteomes" id="UP001251085">
    <property type="component" value="Unassembled WGS sequence"/>
</dbReference>
<dbReference type="RefSeq" id="WP_311760701.1">
    <property type="nucleotide sequence ID" value="NZ_JAVRQI010000014.1"/>
</dbReference>
<evidence type="ECO:0000256" key="2">
    <source>
        <dbReference type="ARBA" id="ARBA00011245"/>
    </source>
</evidence>
<evidence type="ECO:0000259" key="7">
    <source>
        <dbReference type="Pfam" id="PF00817"/>
    </source>
</evidence>
<dbReference type="InterPro" id="IPR050356">
    <property type="entry name" value="SulA_CellDiv_inhibitor"/>
</dbReference>
<feature type="domain" description="UmuC" evidence="7">
    <location>
        <begin position="31"/>
        <end position="146"/>
    </location>
</feature>
<evidence type="ECO:0000256" key="3">
    <source>
        <dbReference type="ARBA" id="ARBA00012417"/>
    </source>
</evidence>
<reference evidence="10" key="1">
    <citation type="submission" date="2023-07" db="EMBL/GenBank/DDBJ databases">
        <title>Characterization of two Paracoccaceae strains isolated from Phycosphere and proposal of Xinfangfangia lacusdiani sp. nov.</title>
        <authorList>
            <person name="Deng Y."/>
            <person name="Zhang Y.Q."/>
        </authorList>
    </citation>
    <scope>NUCLEOTIDE SEQUENCE [LARGE SCALE GENOMIC DNA]</scope>
    <source>
        <strain evidence="10">CPCC 101403</strain>
    </source>
</reference>
<comment type="function">
    <text evidence="5">Poorly processive, error-prone DNA polymerase involved in untargeted mutagenesis. Copies undamaged DNA at stalled replication forks, which arise in vivo from mismatched or misaligned primer ends. These misaligned primers can be extended by PolIV. Exhibits no 3'-5' exonuclease (proofreading) activity. May be involved in translesional synthesis, in conjunction with the beta clamp from PolIII.</text>
</comment>
<dbReference type="Gene3D" id="3.40.1170.60">
    <property type="match status" value="1"/>
</dbReference>
<comment type="subunit">
    <text evidence="2">Monomer.</text>
</comment>
<evidence type="ECO:0000313" key="10">
    <source>
        <dbReference type="Proteomes" id="UP001251085"/>
    </source>
</evidence>
<dbReference type="InterPro" id="IPR017961">
    <property type="entry name" value="DNA_pol_Y-fam_little_finger"/>
</dbReference>
<accession>A0ABU3EHA7</accession>
<dbReference type="EC" id="2.7.7.7" evidence="3"/>
<evidence type="ECO:0000313" key="9">
    <source>
        <dbReference type="EMBL" id="MDT1063609.1"/>
    </source>
</evidence>
<comment type="similarity">
    <text evidence="1">Belongs to the DNA polymerase type-Y family.</text>
</comment>
<proteinExistence type="inferred from homology"/>
<name>A0ABU3EHA7_9RHOB</name>
<keyword evidence="10" id="KW-1185">Reference proteome</keyword>
<organism evidence="9 10">
    <name type="scientific">Paracoccus broussonetiae</name>
    <dbReference type="NCBI Taxonomy" id="3075834"/>
    <lineage>
        <taxon>Bacteria</taxon>
        <taxon>Pseudomonadati</taxon>
        <taxon>Pseudomonadota</taxon>
        <taxon>Alphaproteobacteria</taxon>
        <taxon>Rhodobacterales</taxon>
        <taxon>Paracoccaceae</taxon>
        <taxon>Paracoccus</taxon>
    </lineage>
</organism>
<evidence type="ECO:0000256" key="1">
    <source>
        <dbReference type="ARBA" id="ARBA00010945"/>
    </source>
</evidence>
<evidence type="ECO:0000256" key="4">
    <source>
        <dbReference type="ARBA" id="ARBA00022763"/>
    </source>
</evidence>
<comment type="catalytic activity">
    <reaction evidence="6">
        <text>DNA(n) + a 2'-deoxyribonucleoside 5'-triphosphate = DNA(n+1) + diphosphate</text>
        <dbReference type="Rhea" id="RHEA:22508"/>
        <dbReference type="Rhea" id="RHEA-COMP:17339"/>
        <dbReference type="Rhea" id="RHEA-COMP:17340"/>
        <dbReference type="ChEBI" id="CHEBI:33019"/>
        <dbReference type="ChEBI" id="CHEBI:61560"/>
        <dbReference type="ChEBI" id="CHEBI:173112"/>
        <dbReference type="EC" id="2.7.7.7"/>
    </reaction>
</comment>